<dbReference type="EMBL" id="CP138582">
    <property type="protein sequence ID" value="WPG99498.1"/>
    <property type="molecule type" value="Genomic_DNA"/>
</dbReference>
<reference evidence="3 4" key="1">
    <citation type="submission" date="2023-11" db="EMBL/GenBank/DDBJ databases">
        <title>An acidophilic fungus is an integral part of prey digestion in a carnivorous sundew plant.</title>
        <authorList>
            <person name="Tsai I.J."/>
        </authorList>
    </citation>
    <scope>NUCLEOTIDE SEQUENCE [LARGE SCALE GENOMIC DNA]</scope>
    <source>
        <strain evidence="3">169a</strain>
    </source>
</reference>
<feature type="region of interest" description="Disordered" evidence="1">
    <location>
        <begin position="1"/>
        <end position="29"/>
    </location>
</feature>
<feature type="region of interest" description="Disordered" evidence="1">
    <location>
        <begin position="443"/>
        <end position="502"/>
    </location>
</feature>
<protein>
    <recommendedName>
        <fullName evidence="2">DUF2293 domain-containing protein</fullName>
    </recommendedName>
</protein>
<feature type="compositionally biased region" description="Polar residues" evidence="1">
    <location>
        <begin position="1"/>
        <end position="23"/>
    </location>
</feature>
<evidence type="ECO:0000259" key="2">
    <source>
        <dbReference type="Pfam" id="PF10056"/>
    </source>
</evidence>
<keyword evidence="4" id="KW-1185">Reference proteome</keyword>
<evidence type="ECO:0000313" key="3">
    <source>
        <dbReference type="EMBL" id="WPG99498.1"/>
    </source>
</evidence>
<evidence type="ECO:0000256" key="1">
    <source>
        <dbReference type="SAM" id="MobiDB-lite"/>
    </source>
</evidence>
<dbReference type="InterPro" id="IPR018744">
    <property type="entry name" value="DUF2293"/>
</dbReference>
<dbReference type="Proteomes" id="UP001303373">
    <property type="component" value="Chromosome 3"/>
</dbReference>
<organism evidence="3 4">
    <name type="scientific">Acrodontium crateriforme</name>
    <dbReference type="NCBI Taxonomy" id="150365"/>
    <lineage>
        <taxon>Eukaryota</taxon>
        <taxon>Fungi</taxon>
        <taxon>Dikarya</taxon>
        <taxon>Ascomycota</taxon>
        <taxon>Pezizomycotina</taxon>
        <taxon>Dothideomycetes</taxon>
        <taxon>Dothideomycetidae</taxon>
        <taxon>Mycosphaerellales</taxon>
        <taxon>Teratosphaeriaceae</taxon>
        <taxon>Acrodontium</taxon>
    </lineage>
</organism>
<dbReference type="AlphaFoldDB" id="A0AAQ3M104"/>
<feature type="region of interest" description="Disordered" evidence="1">
    <location>
        <begin position="674"/>
        <end position="713"/>
    </location>
</feature>
<accession>A0AAQ3M104</accession>
<feature type="compositionally biased region" description="Basic and acidic residues" evidence="1">
    <location>
        <begin position="684"/>
        <end position="698"/>
    </location>
</feature>
<proteinExistence type="predicted"/>
<dbReference type="PANTHER" id="PTHR38113:SF1">
    <property type="entry name" value="DUF2293 DOMAIN-CONTAINING PROTEIN"/>
    <property type="match status" value="1"/>
</dbReference>
<gene>
    <name evidence="3" type="ORF">R9X50_00231300</name>
</gene>
<feature type="domain" description="DUF2293" evidence="2">
    <location>
        <begin position="195"/>
        <end position="278"/>
    </location>
</feature>
<feature type="compositionally biased region" description="Basic and acidic residues" evidence="1">
    <location>
        <begin position="470"/>
        <end position="482"/>
    </location>
</feature>
<sequence>MTTNKGIGSRPTSAHHQSRTVQSIAKKRDKPYRLEQEKVIARKRKLNLHTTYTNTKAPAGFTFLAVGTPELADRCKELSRKRGLPVNIVNVGHLSQAASMGRYFVTQAKPMNKNHYDPSKVSHHLIRIGYHFRAEIVDEACGELGYYSNEHGQYLRLDDLREQQKRSAVAQTLARYGVNMDLTTQKETVDQVRGAIKELFPRIPAEDLNDIVERAWEEGSSRVGTSTDLELSRRVQLAVVARIRHTYTDYDKLLRAFDWKDARQIVEGECLNKLIEWRGEHDAQDDNELEEIVRETIIIDDDDENDDQVINLLDDADDEDSVEAGDHSDASIEITHQVAGDDDYGAERVDDRSRKFLLRFQHRRRLTGQDNDLAKQKIHAARQRVRSGVPLPKLQFYSPPAQHEFLAGRNFSMGSTTGHDEKHGQNDIVFGGRRFRKVAPDSHHRVPSNALPTAFPPHTLVHPENPVASVERDGDPRREMDTRSGVGQYSLRPVTPNNDGYVNPAARVERVFVSNDGRIYQPEPSNDVIDLTSPHNQRIRHHEIVDLTSPPSHSHRGNETLPQSEHQTYNPSHIHFTDERHSIPVALDGEPYDPTRPLFDFNDRRRAHPIPHKVSFNEPDMTQQIAYDSSQIAPSRLHGHVPTSYDQRRPPVYTEHSGQVRYAMLPVHGAPALVQQAPQQQSDAPRRIDERHRQELHARQRPPPPSQVNGGIAPIQYYYAR</sequence>
<feature type="compositionally biased region" description="Low complexity" evidence="1">
    <location>
        <begin position="674"/>
        <end position="683"/>
    </location>
</feature>
<dbReference type="Pfam" id="PF10056">
    <property type="entry name" value="DUF2293"/>
    <property type="match status" value="1"/>
</dbReference>
<name>A0AAQ3M104_9PEZI</name>
<evidence type="ECO:0000313" key="4">
    <source>
        <dbReference type="Proteomes" id="UP001303373"/>
    </source>
</evidence>
<feature type="region of interest" description="Disordered" evidence="1">
    <location>
        <begin position="547"/>
        <end position="566"/>
    </location>
</feature>
<dbReference type="PANTHER" id="PTHR38113">
    <property type="match status" value="1"/>
</dbReference>